<dbReference type="Proteomes" id="UP000190961">
    <property type="component" value="Unassembled WGS sequence"/>
</dbReference>
<organism evidence="1 2">
    <name type="scientific">Ohtaekwangia koreensis</name>
    <dbReference type="NCBI Taxonomy" id="688867"/>
    <lineage>
        <taxon>Bacteria</taxon>
        <taxon>Pseudomonadati</taxon>
        <taxon>Bacteroidota</taxon>
        <taxon>Cytophagia</taxon>
        <taxon>Cytophagales</taxon>
        <taxon>Fulvivirgaceae</taxon>
        <taxon>Ohtaekwangia</taxon>
    </lineage>
</organism>
<dbReference type="STRING" id="688867.SAMN05660236_0361"/>
<protein>
    <submittedName>
        <fullName evidence="1">Uncharacterized protein</fullName>
    </submittedName>
</protein>
<sequence>MDNVRIDLSSNLVNASVDPTIRIEPDMAGYRVVVSFGILATKVTAPPTSGQVKSQRETELGANIFNEARVSIGLTPIASDDAGSILTFIVKAKLGTKVPGTGSSSITVFEISDLDGLLK</sequence>
<reference evidence="1 2" key="1">
    <citation type="submission" date="2017-02" db="EMBL/GenBank/DDBJ databases">
        <authorList>
            <person name="Peterson S.W."/>
        </authorList>
    </citation>
    <scope>NUCLEOTIDE SEQUENCE [LARGE SCALE GENOMIC DNA]</scope>
    <source>
        <strain evidence="1 2">DSM 25262</strain>
    </source>
</reference>
<dbReference type="RefSeq" id="WP_079684995.1">
    <property type="nucleotide sequence ID" value="NZ_FUZU01000001.1"/>
</dbReference>
<accession>A0A1T5ISV0</accession>
<proteinExistence type="predicted"/>
<gene>
    <name evidence="1" type="ORF">SAMN05660236_0361</name>
</gene>
<keyword evidence="2" id="KW-1185">Reference proteome</keyword>
<dbReference type="AlphaFoldDB" id="A0A1T5ISV0"/>
<evidence type="ECO:0000313" key="1">
    <source>
        <dbReference type="EMBL" id="SKC42229.1"/>
    </source>
</evidence>
<dbReference type="EMBL" id="FUZU01000001">
    <property type="protein sequence ID" value="SKC42229.1"/>
    <property type="molecule type" value="Genomic_DNA"/>
</dbReference>
<name>A0A1T5ISV0_9BACT</name>
<evidence type="ECO:0000313" key="2">
    <source>
        <dbReference type="Proteomes" id="UP000190961"/>
    </source>
</evidence>